<sequence length="61" mass="6972">MTVVLEPTILELEAEREHLLAGSPFSEVELRERAAAYSLTPSESRLLRRLDEIRYLLGESD</sequence>
<keyword evidence="2" id="KW-1185">Reference proteome</keyword>
<evidence type="ECO:0000313" key="2">
    <source>
        <dbReference type="Proteomes" id="UP000315628"/>
    </source>
</evidence>
<dbReference type="RefSeq" id="WP_144855029.1">
    <property type="nucleotide sequence ID" value="NZ_BAAAYT010000006.1"/>
</dbReference>
<proteinExistence type="predicted"/>
<name>A0A560WH09_9MICO</name>
<comment type="caution">
    <text evidence="1">The sequence shown here is derived from an EMBL/GenBank/DDBJ whole genome shotgun (WGS) entry which is preliminary data.</text>
</comment>
<evidence type="ECO:0000313" key="1">
    <source>
        <dbReference type="EMBL" id="TWD16784.1"/>
    </source>
</evidence>
<dbReference type="OrthoDB" id="4416874at2"/>
<dbReference type="Proteomes" id="UP000315628">
    <property type="component" value="Unassembled WGS sequence"/>
</dbReference>
<reference evidence="1 2" key="1">
    <citation type="submission" date="2019-06" db="EMBL/GenBank/DDBJ databases">
        <title>Sequencing the genomes of 1000 actinobacteria strains.</title>
        <authorList>
            <person name="Klenk H.-P."/>
        </authorList>
    </citation>
    <scope>NUCLEOTIDE SEQUENCE [LARGE SCALE GENOMIC DNA]</scope>
    <source>
        <strain evidence="1 2">DSM 18935</strain>
    </source>
</reference>
<protein>
    <submittedName>
        <fullName evidence="1">Uncharacterized protein</fullName>
    </submittedName>
</protein>
<accession>A0A560WH09</accession>
<dbReference type="AlphaFoldDB" id="A0A560WH09"/>
<dbReference type="EMBL" id="VIUW01000001">
    <property type="protein sequence ID" value="TWD16784.1"/>
    <property type="molecule type" value="Genomic_DNA"/>
</dbReference>
<organism evidence="1 2">
    <name type="scientific">Marihabitans asiaticum</name>
    <dbReference type="NCBI Taxonomy" id="415218"/>
    <lineage>
        <taxon>Bacteria</taxon>
        <taxon>Bacillati</taxon>
        <taxon>Actinomycetota</taxon>
        <taxon>Actinomycetes</taxon>
        <taxon>Micrococcales</taxon>
        <taxon>Intrasporangiaceae</taxon>
        <taxon>Marihabitans</taxon>
    </lineage>
</organism>
<gene>
    <name evidence="1" type="ORF">FB557_0321</name>
</gene>